<reference evidence="5" key="2">
    <citation type="submission" date="2025-08" db="UniProtKB">
        <authorList>
            <consortium name="Ensembl"/>
        </authorList>
    </citation>
    <scope>IDENTIFICATION</scope>
</reference>
<keyword evidence="2" id="KW-0694">RNA-binding</keyword>
<dbReference type="Proteomes" id="UP000694556">
    <property type="component" value="Chromosome 15"/>
</dbReference>
<proteinExistence type="predicted"/>
<comment type="subcellular location">
    <subcellularLocation>
        <location evidence="1">Nucleus</location>
    </subcellularLocation>
</comment>
<feature type="region of interest" description="Disordered" evidence="4">
    <location>
        <begin position="41"/>
        <end position="129"/>
    </location>
</feature>
<dbReference type="InterPro" id="IPR054754">
    <property type="entry name" value="NudT16"/>
</dbReference>
<feature type="compositionally biased region" description="Gly residues" evidence="4">
    <location>
        <begin position="185"/>
        <end position="194"/>
    </location>
</feature>
<reference evidence="5" key="3">
    <citation type="submission" date="2025-09" db="UniProtKB">
        <authorList>
            <consortium name="Ensembl"/>
        </authorList>
    </citation>
    <scope>IDENTIFICATION</scope>
</reference>
<organism evidence="5 6">
    <name type="scientific">Cairina moschata</name>
    <name type="common">Muscovy duck</name>
    <dbReference type="NCBI Taxonomy" id="8855"/>
    <lineage>
        <taxon>Eukaryota</taxon>
        <taxon>Metazoa</taxon>
        <taxon>Chordata</taxon>
        <taxon>Craniata</taxon>
        <taxon>Vertebrata</taxon>
        <taxon>Euteleostomi</taxon>
        <taxon>Archelosauria</taxon>
        <taxon>Archosauria</taxon>
        <taxon>Dinosauria</taxon>
        <taxon>Saurischia</taxon>
        <taxon>Theropoda</taxon>
        <taxon>Coelurosauria</taxon>
        <taxon>Aves</taxon>
        <taxon>Neognathae</taxon>
        <taxon>Galloanserae</taxon>
        <taxon>Anseriformes</taxon>
        <taxon>Anatidae</taxon>
        <taxon>Anatinae</taxon>
        <taxon>Cairina</taxon>
    </lineage>
</organism>
<name>A0A8C3BI25_CAIMO</name>
<evidence type="ECO:0000313" key="6">
    <source>
        <dbReference type="Proteomes" id="UP000694556"/>
    </source>
</evidence>
<dbReference type="PANTHER" id="PTHR31699:SF6">
    <property type="entry name" value="TUDOR-INTERACTING REPAIR REGULATOR PROTEIN"/>
    <property type="match status" value="1"/>
</dbReference>
<feature type="compositionally biased region" description="Gly residues" evidence="4">
    <location>
        <begin position="111"/>
        <end position="122"/>
    </location>
</feature>
<dbReference type="Pfam" id="PF22327">
    <property type="entry name" value="Nudt16-like"/>
    <property type="match status" value="2"/>
</dbReference>
<feature type="compositionally biased region" description="Basic residues" evidence="4">
    <location>
        <begin position="85"/>
        <end position="100"/>
    </location>
</feature>
<dbReference type="PANTHER" id="PTHR31699">
    <property type="entry name" value="NUDIX T16 FAMILY MEMBER"/>
    <property type="match status" value="1"/>
</dbReference>
<feature type="compositionally biased region" description="Gly residues" evidence="4">
    <location>
        <begin position="56"/>
        <end position="69"/>
    </location>
</feature>
<keyword evidence="3" id="KW-0539">Nucleus</keyword>
<dbReference type="GO" id="GO:0030515">
    <property type="term" value="F:snoRNA binding"/>
    <property type="evidence" value="ECO:0007669"/>
    <property type="project" value="TreeGrafter"/>
</dbReference>
<evidence type="ECO:0000256" key="2">
    <source>
        <dbReference type="ARBA" id="ARBA00022884"/>
    </source>
</evidence>
<dbReference type="Gene3D" id="3.90.79.10">
    <property type="entry name" value="Nucleoside Triphosphate Pyrophosphohydrolase"/>
    <property type="match status" value="2"/>
</dbReference>
<evidence type="ECO:0008006" key="7">
    <source>
        <dbReference type="Google" id="ProtNLM"/>
    </source>
</evidence>
<sequence length="453" mass="46625">MRVGLGSRGGPALFSPDVLLAPCPHAALSLGAVRPFPNMAPAAGRAAPSHWPPSGGPRGSGAAIGGRAGAPGARWSARRPAPPPRRPRRPRVRAAGRRGGRRGDGGHGRDGGPGGAAGGRGGAAAAADAGGAGRARAEAADALRGHAAGPRLEPLVPRHALRAQPGHAVRPHPAALRRAGERGPGRGAAGAGSRGRGRRDGTGGAGTGLRRTRGWRGRSAPGRGAPPGPWAPPDRAALLQMQMRFDGLLGFPGGFVDRRYWSLEDEGPHRVVAHFYARQLTLEELHTIEISAVHSRDHGLEVMGMVRVPLYTQKDRMGGLPNFLGNSFVGTAKFQLLFALKILNMVPEEKLAEAVAATQKPKKPAIDHAAAAKAANELAGPARAGNEFQDSAENQAAAQAVAELAEQPAAVPESQVVLEQLAAAPVAEAVAAEQPVQPRADAAAEQVVAEPME</sequence>
<accession>A0A8C3BI25</accession>
<dbReference type="GO" id="GO:0005634">
    <property type="term" value="C:nucleus"/>
    <property type="evidence" value="ECO:0007669"/>
    <property type="project" value="UniProtKB-SubCell"/>
</dbReference>
<feature type="region of interest" description="Disordered" evidence="4">
    <location>
        <begin position="163"/>
        <end position="231"/>
    </location>
</feature>
<evidence type="ECO:0000256" key="4">
    <source>
        <dbReference type="SAM" id="MobiDB-lite"/>
    </source>
</evidence>
<feature type="compositionally biased region" description="Low complexity" evidence="4">
    <location>
        <begin position="70"/>
        <end position="79"/>
    </location>
</feature>
<evidence type="ECO:0000256" key="1">
    <source>
        <dbReference type="ARBA" id="ARBA00004123"/>
    </source>
</evidence>
<feature type="compositionally biased region" description="Basic and acidic residues" evidence="4">
    <location>
        <begin position="101"/>
        <end position="110"/>
    </location>
</feature>
<dbReference type="Ensembl" id="ENSCMMT00000005366.1">
    <property type="protein sequence ID" value="ENSCMMP00000004816.1"/>
    <property type="gene ID" value="ENSCMMG00000003015.1"/>
</dbReference>
<evidence type="ECO:0000256" key="3">
    <source>
        <dbReference type="ARBA" id="ARBA00023242"/>
    </source>
</evidence>
<reference evidence="5" key="1">
    <citation type="submission" date="2018-09" db="EMBL/GenBank/DDBJ databases">
        <title>Common duck and Muscovy duck high density SNP chip.</title>
        <authorList>
            <person name="Vignal A."/>
            <person name="Thebault N."/>
            <person name="Warren W.C."/>
        </authorList>
    </citation>
    <scope>NUCLEOTIDE SEQUENCE [LARGE SCALE GENOMIC DNA]</scope>
</reference>
<dbReference type="AlphaFoldDB" id="A0A8C3BI25"/>
<evidence type="ECO:0000313" key="5">
    <source>
        <dbReference type="Ensembl" id="ENSCMMP00000004816.1"/>
    </source>
</evidence>
<keyword evidence="6" id="KW-1185">Reference proteome</keyword>
<protein>
    <recommendedName>
        <fullName evidence="7">Protein syndesmos</fullName>
    </recommendedName>
</protein>